<evidence type="ECO:0000256" key="1">
    <source>
        <dbReference type="ARBA" id="ARBA00004141"/>
    </source>
</evidence>
<feature type="transmembrane region" description="Helical" evidence="7">
    <location>
        <begin position="329"/>
        <end position="348"/>
    </location>
</feature>
<sequence>MKTKNKQQKFLNFFKKLGPGIITGASDDDPSGIATYSQAGAQFGLATLWTALITFPLMISIQEMCARIGTVTSIGLTANIKKHYPTPILILLLLLSVPAIILNIGADIAGMGAVANLVLPAIPAYLFSIIFTAILMIAIIFLPYDKIVAALKYLCLSLLLYLIIPFIKRPDWLQVLQHTFIPTVQFNKEYLHILVAILGTTISPYLFFWQATMEAKNKHLVVNKEEIKTMRKDVVFGMFSSNLVMYFIILTTGTILFPKGIHQVETIEQAASALEPLVGKLSYLLFALGVIGTGSLAIPVLSGSVSYILTSSFNWTEGLDNPFYKAKHFYSIIVISLLIGLGINLIGINPIQALLYTAILYGISAPLLILIILHIANSKKIMGKFVNKKWANVWGFLTFLLMSAAALFLLFFYFFD</sequence>
<evidence type="ECO:0000256" key="5">
    <source>
        <dbReference type="ARBA" id="ARBA00022989"/>
    </source>
</evidence>
<feature type="transmembrane region" description="Helical" evidence="7">
    <location>
        <begin position="122"/>
        <end position="142"/>
    </location>
</feature>
<keyword evidence="9" id="KW-1185">Reference proteome</keyword>
<dbReference type="EMBL" id="CP119078">
    <property type="protein sequence ID" value="WED43994.1"/>
    <property type="molecule type" value="Genomic_DNA"/>
</dbReference>
<dbReference type="InterPro" id="IPR001046">
    <property type="entry name" value="NRAMP_fam"/>
</dbReference>
<proteinExistence type="predicted"/>
<evidence type="ECO:0000313" key="8">
    <source>
        <dbReference type="EMBL" id="WED43994.1"/>
    </source>
</evidence>
<protein>
    <submittedName>
        <fullName evidence="8">Divalent metal cation transporter</fullName>
    </submittedName>
</protein>
<feature type="transmembrane region" description="Helical" evidence="7">
    <location>
        <begin position="354"/>
        <end position="373"/>
    </location>
</feature>
<dbReference type="PANTHER" id="PTHR11706:SF33">
    <property type="entry name" value="NATURAL RESISTANCE-ASSOCIATED MACROPHAGE PROTEIN 2"/>
    <property type="match status" value="1"/>
</dbReference>
<evidence type="ECO:0000256" key="4">
    <source>
        <dbReference type="ARBA" id="ARBA00022847"/>
    </source>
</evidence>
<feature type="transmembrane region" description="Helical" evidence="7">
    <location>
        <begin position="393"/>
        <end position="415"/>
    </location>
</feature>
<evidence type="ECO:0000256" key="6">
    <source>
        <dbReference type="ARBA" id="ARBA00023136"/>
    </source>
</evidence>
<reference evidence="8 9" key="1">
    <citation type="submission" date="2023-02" db="EMBL/GenBank/DDBJ databases">
        <title>Genome Sequence of L. cardiaca H63T.</title>
        <authorList>
            <person name="Lopez A.E."/>
            <person name="Cianciotto N.P."/>
        </authorList>
    </citation>
    <scope>NUCLEOTIDE SEQUENCE [LARGE SCALE GENOMIC DNA]</scope>
    <source>
        <strain evidence="8 9">H63</strain>
    </source>
</reference>
<dbReference type="Proteomes" id="UP001222087">
    <property type="component" value="Chromosome"/>
</dbReference>
<evidence type="ECO:0000256" key="7">
    <source>
        <dbReference type="SAM" id="Phobius"/>
    </source>
</evidence>
<organism evidence="8 9">
    <name type="scientific">Legionella cardiaca</name>
    <dbReference type="NCBI Taxonomy" id="1071983"/>
    <lineage>
        <taxon>Bacteria</taxon>
        <taxon>Pseudomonadati</taxon>
        <taxon>Pseudomonadota</taxon>
        <taxon>Gammaproteobacteria</taxon>
        <taxon>Legionellales</taxon>
        <taxon>Legionellaceae</taxon>
        <taxon>Legionella</taxon>
    </lineage>
</organism>
<comment type="subcellular location">
    <subcellularLocation>
        <location evidence="1">Membrane</location>
        <topology evidence="1">Multi-pass membrane protein</topology>
    </subcellularLocation>
</comment>
<keyword evidence="3 7" id="KW-0812">Transmembrane</keyword>
<evidence type="ECO:0000256" key="3">
    <source>
        <dbReference type="ARBA" id="ARBA00022692"/>
    </source>
</evidence>
<feature type="transmembrane region" description="Helical" evidence="7">
    <location>
        <begin position="190"/>
        <end position="209"/>
    </location>
</feature>
<dbReference type="PANTHER" id="PTHR11706">
    <property type="entry name" value="SOLUTE CARRIER PROTEIN FAMILY 11 MEMBER"/>
    <property type="match status" value="1"/>
</dbReference>
<keyword evidence="2" id="KW-0813">Transport</keyword>
<keyword evidence="6 7" id="KW-0472">Membrane</keyword>
<feature type="transmembrane region" description="Helical" evidence="7">
    <location>
        <begin position="149"/>
        <end position="167"/>
    </location>
</feature>
<evidence type="ECO:0000313" key="9">
    <source>
        <dbReference type="Proteomes" id="UP001222087"/>
    </source>
</evidence>
<name>A0ABY8AU83_9GAMM</name>
<dbReference type="RefSeq" id="WP_275089809.1">
    <property type="nucleotide sequence ID" value="NZ_CP119078.1"/>
</dbReference>
<accession>A0ABY8AU83</accession>
<feature type="transmembrane region" description="Helical" evidence="7">
    <location>
        <begin position="234"/>
        <end position="257"/>
    </location>
</feature>
<feature type="transmembrane region" description="Helical" evidence="7">
    <location>
        <begin position="88"/>
        <end position="110"/>
    </location>
</feature>
<gene>
    <name evidence="8" type="ORF">PXX05_04200</name>
</gene>
<keyword evidence="4" id="KW-0769">Symport</keyword>
<keyword evidence="5 7" id="KW-1133">Transmembrane helix</keyword>
<evidence type="ECO:0000256" key="2">
    <source>
        <dbReference type="ARBA" id="ARBA00022448"/>
    </source>
</evidence>
<dbReference type="Pfam" id="PF01566">
    <property type="entry name" value="Nramp"/>
    <property type="match status" value="1"/>
</dbReference>
<feature type="transmembrane region" description="Helical" evidence="7">
    <location>
        <begin position="283"/>
        <end position="309"/>
    </location>
</feature>